<comment type="caution">
    <text evidence="3">The sequence shown here is derived from an EMBL/GenBank/DDBJ whole genome shotgun (WGS) entry which is preliminary data.</text>
</comment>
<dbReference type="EMBL" id="QJJK01000004">
    <property type="protein sequence ID" value="PXW60304.1"/>
    <property type="molecule type" value="Genomic_DNA"/>
</dbReference>
<sequence length="428" mass="46401">MADYYTLLQRAISGLPENTPETRGAIYERARTVLVQQLRKVEPPLPEADIDREYAALDLVIARIEAEARPREDAAWPDENWPDQEHLHAFEQVPEAVDDEPGSDEQAPRRDEPVEPQPAEPPQPEFAASDAETNGSPGRERPRLAPVRPKRDWHSHMRTFVVAGVLAAVVAAIAGVAVVLRDQPVEIPHGAEQAAPQEQSDGKFTERLGGEPAPAAPPPAAPTQTQTQTASPQQPPAPQPQPQPQGGVAVAQRASLYEESPDNPQAPIVTAGRTTWRIDSINPGQGEPLESVVHADVEIPQAGLSLALVLRRNRDTTLPASHTVELTFRNTSGDATRSVRDVGVMQLKADEGGRGAPLAGLPVPVTENIFLIGLSNLSADMERNAALLKSQAWIDLPLRFANGRRAVLTFEKGVSGEKAINEAFRLWQ</sequence>
<evidence type="ECO:0000256" key="1">
    <source>
        <dbReference type="SAM" id="MobiDB-lite"/>
    </source>
</evidence>
<feature type="region of interest" description="Disordered" evidence="1">
    <location>
        <begin position="96"/>
        <end position="150"/>
    </location>
</feature>
<proteinExistence type="predicted"/>
<dbReference type="RefSeq" id="WP_110374627.1">
    <property type="nucleotide sequence ID" value="NZ_JAHBRY010000001.1"/>
</dbReference>
<keyword evidence="2" id="KW-0812">Transmembrane</keyword>
<organism evidence="3 4">
    <name type="scientific">Chelatococcus asaccharovorans</name>
    <dbReference type="NCBI Taxonomy" id="28210"/>
    <lineage>
        <taxon>Bacteria</taxon>
        <taxon>Pseudomonadati</taxon>
        <taxon>Pseudomonadota</taxon>
        <taxon>Alphaproteobacteria</taxon>
        <taxon>Hyphomicrobiales</taxon>
        <taxon>Chelatococcaceae</taxon>
        <taxon>Chelatococcus</taxon>
    </lineage>
</organism>
<dbReference type="OrthoDB" id="8442940at2"/>
<feature type="compositionally biased region" description="Pro residues" evidence="1">
    <location>
        <begin position="115"/>
        <end position="124"/>
    </location>
</feature>
<evidence type="ECO:0000256" key="2">
    <source>
        <dbReference type="SAM" id="Phobius"/>
    </source>
</evidence>
<dbReference type="AlphaFoldDB" id="A0A2V3UAL8"/>
<dbReference type="Proteomes" id="UP000248021">
    <property type="component" value="Unassembled WGS sequence"/>
</dbReference>
<feature type="transmembrane region" description="Helical" evidence="2">
    <location>
        <begin position="160"/>
        <end position="180"/>
    </location>
</feature>
<keyword evidence="4" id="KW-1185">Reference proteome</keyword>
<protein>
    <submittedName>
        <fullName evidence="3">Uncharacterized protein</fullName>
    </submittedName>
</protein>
<name>A0A2V3UAL8_9HYPH</name>
<gene>
    <name evidence="3" type="ORF">C7450_104358</name>
</gene>
<evidence type="ECO:0000313" key="3">
    <source>
        <dbReference type="EMBL" id="PXW60304.1"/>
    </source>
</evidence>
<evidence type="ECO:0000313" key="4">
    <source>
        <dbReference type="Proteomes" id="UP000248021"/>
    </source>
</evidence>
<feature type="compositionally biased region" description="Basic and acidic residues" evidence="1">
    <location>
        <begin position="138"/>
        <end position="150"/>
    </location>
</feature>
<feature type="compositionally biased region" description="Basic and acidic residues" evidence="1">
    <location>
        <begin position="200"/>
        <end position="209"/>
    </location>
</feature>
<keyword evidence="2" id="KW-1133">Transmembrane helix</keyword>
<feature type="compositionally biased region" description="Low complexity" evidence="1">
    <location>
        <begin position="222"/>
        <end position="232"/>
    </location>
</feature>
<feature type="compositionally biased region" description="Pro residues" evidence="1">
    <location>
        <begin position="233"/>
        <end position="243"/>
    </location>
</feature>
<feature type="region of interest" description="Disordered" evidence="1">
    <location>
        <begin position="189"/>
        <end position="250"/>
    </location>
</feature>
<accession>A0A2V3UAL8</accession>
<reference evidence="3 4" key="1">
    <citation type="submission" date="2018-05" db="EMBL/GenBank/DDBJ databases">
        <title>Genomic Encyclopedia of Type Strains, Phase IV (KMG-IV): sequencing the most valuable type-strain genomes for metagenomic binning, comparative biology and taxonomic classification.</title>
        <authorList>
            <person name="Goeker M."/>
        </authorList>
    </citation>
    <scope>NUCLEOTIDE SEQUENCE [LARGE SCALE GENOMIC DNA]</scope>
    <source>
        <strain evidence="3 4">DSM 6462</strain>
    </source>
</reference>
<keyword evidence="2" id="KW-0472">Membrane</keyword>